<dbReference type="GO" id="GO:0004888">
    <property type="term" value="F:transmembrane signaling receptor activity"/>
    <property type="evidence" value="ECO:0007669"/>
    <property type="project" value="InterPro"/>
</dbReference>
<evidence type="ECO:0000256" key="1">
    <source>
        <dbReference type="ARBA" id="ARBA00004141"/>
    </source>
</evidence>
<dbReference type="GO" id="GO:0016020">
    <property type="term" value="C:membrane"/>
    <property type="evidence" value="ECO:0007669"/>
    <property type="project" value="UniProtKB-SubCell"/>
</dbReference>
<dbReference type="PRINTS" id="PR00252">
    <property type="entry name" value="NRIONCHANNEL"/>
</dbReference>
<sequence length="521" mass="60439">MLVKSLCDVDISDWPYDEQNCFLRFGSWTHDGLSIDISNDSKISLNDYWKSPEWDLIDSRSERRDFYFDCCPEPYPDVTFYLRLRRKTSLYHFTVFIPVTTAVILNLLMFWFSIRSSVRFLLSSLSLLMLTVILLYLGSKFGLGANSIPYAIRYISRTILTIGLTLVWTTIAYNLLNMNIQLPDPLRRLTAPTEWLAIKQSLTDSHLTWKPEDYGGISTIRVNADEVFKPDIMLYNSADVLSMKDNLIQTKLLLFSNGRLFWEPPILVKSLCDVDISNWPYDEQNCFLRFGSWTHDGLSYLYSLPNIVVKKLWKSPEWDLIDSRSERRDIYYDCCPEPYPDVTFYLRLRRKTSLYHFTVFIPVTTAVILNLLMFWFSIRSSVRFLLSSLSLLMLTIILLYLGSKFGLGANSIPYAIRYISRTILTIGLTLVWTTIAYNLLNMNIQLPDPLRRLTAPTEWLVIHSTHENSDTMVLTNDQQVINNPKDKSLEVLNSKHNGKNNATLPIDRLSDFNRSFLQGVV</sequence>
<name>A0A7R9LX48_9ACAR</name>
<dbReference type="Proteomes" id="UP000728032">
    <property type="component" value="Unassembled WGS sequence"/>
</dbReference>
<feature type="transmembrane region" description="Helical" evidence="5">
    <location>
        <begin position="90"/>
        <end position="113"/>
    </location>
</feature>
<keyword evidence="2 5" id="KW-0812">Transmembrane</keyword>
<evidence type="ECO:0000256" key="5">
    <source>
        <dbReference type="SAM" id="Phobius"/>
    </source>
</evidence>
<dbReference type="InterPro" id="IPR036734">
    <property type="entry name" value="Neur_chan_lig-bd_sf"/>
</dbReference>
<accession>A0A7R9LX48</accession>
<evidence type="ECO:0000256" key="3">
    <source>
        <dbReference type="ARBA" id="ARBA00022989"/>
    </source>
</evidence>
<dbReference type="AlphaFoldDB" id="A0A7R9LX48"/>
<dbReference type="GO" id="GO:0005230">
    <property type="term" value="F:extracellular ligand-gated monoatomic ion channel activity"/>
    <property type="evidence" value="ECO:0007669"/>
    <property type="project" value="InterPro"/>
</dbReference>
<dbReference type="InterPro" id="IPR038050">
    <property type="entry name" value="Neuro_actylchol_rec"/>
</dbReference>
<comment type="subcellular location">
    <subcellularLocation>
        <location evidence="1">Membrane</location>
        <topology evidence="1">Multi-pass membrane protein</topology>
    </subcellularLocation>
</comment>
<reference evidence="7" key="1">
    <citation type="submission" date="2020-11" db="EMBL/GenBank/DDBJ databases">
        <authorList>
            <person name="Tran Van P."/>
        </authorList>
    </citation>
    <scope>NUCLEOTIDE SEQUENCE</scope>
</reference>
<feature type="domain" description="Neurotransmitter-gated ion-channel ligand-binding" evidence="6">
    <location>
        <begin position="2"/>
        <end position="88"/>
    </location>
</feature>
<evidence type="ECO:0000313" key="7">
    <source>
        <dbReference type="EMBL" id="CAD7648953.1"/>
    </source>
</evidence>
<dbReference type="SUPFAM" id="SSF90112">
    <property type="entry name" value="Neurotransmitter-gated ion-channel transmembrane pore"/>
    <property type="match status" value="1"/>
</dbReference>
<protein>
    <recommendedName>
        <fullName evidence="6">Neurotransmitter-gated ion-channel ligand-binding domain-containing protein</fullName>
    </recommendedName>
</protein>
<dbReference type="InterPro" id="IPR036719">
    <property type="entry name" value="Neuro-gated_channel_TM_sf"/>
</dbReference>
<feature type="transmembrane region" description="Helical" evidence="5">
    <location>
        <begin position="120"/>
        <end position="138"/>
    </location>
</feature>
<dbReference type="PANTHER" id="PTHR18945">
    <property type="entry name" value="NEUROTRANSMITTER GATED ION CHANNEL"/>
    <property type="match status" value="1"/>
</dbReference>
<feature type="transmembrane region" description="Helical" evidence="5">
    <location>
        <begin position="354"/>
        <end position="376"/>
    </location>
</feature>
<evidence type="ECO:0000256" key="2">
    <source>
        <dbReference type="ARBA" id="ARBA00022692"/>
    </source>
</evidence>
<proteinExistence type="predicted"/>
<dbReference type="FunFam" id="2.70.170.10:FF:000028">
    <property type="entry name" value="AcetylCholine Receptor"/>
    <property type="match status" value="1"/>
</dbReference>
<organism evidence="7">
    <name type="scientific">Oppiella nova</name>
    <dbReference type="NCBI Taxonomy" id="334625"/>
    <lineage>
        <taxon>Eukaryota</taxon>
        <taxon>Metazoa</taxon>
        <taxon>Ecdysozoa</taxon>
        <taxon>Arthropoda</taxon>
        <taxon>Chelicerata</taxon>
        <taxon>Arachnida</taxon>
        <taxon>Acari</taxon>
        <taxon>Acariformes</taxon>
        <taxon>Sarcoptiformes</taxon>
        <taxon>Oribatida</taxon>
        <taxon>Brachypylina</taxon>
        <taxon>Oppioidea</taxon>
        <taxon>Oppiidae</taxon>
        <taxon>Oppiella</taxon>
    </lineage>
</organism>
<keyword evidence="3 5" id="KW-1133">Transmembrane helix</keyword>
<keyword evidence="8" id="KW-1185">Reference proteome</keyword>
<dbReference type="InterPro" id="IPR006201">
    <property type="entry name" value="Neur_channel"/>
</dbReference>
<dbReference type="Pfam" id="PF02931">
    <property type="entry name" value="Neur_chan_LBD"/>
    <property type="match status" value="2"/>
</dbReference>
<gene>
    <name evidence="7" type="ORF">ONB1V03_LOCUS7020</name>
</gene>
<dbReference type="SUPFAM" id="SSF63712">
    <property type="entry name" value="Nicotinic receptor ligand binding domain-like"/>
    <property type="match status" value="2"/>
</dbReference>
<evidence type="ECO:0000259" key="6">
    <source>
        <dbReference type="Pfam" id="PF02931"/>
    </source>
</evidence>
<dbReference type="EMBL" id="OC918225">
    <property type="protein sequence ID" value="CAD7648953.1"/>
    <property type="molecule type" value="Genomic_DNA"/>
</dbReference>
<dbReference type="InterPro" id="IPR006202">
    <property type="entry name" value="Neur_chan_lig-bd"/>
</dbReference>
<feature type="transmembrane region" description="Helical" evidence="5">
    <location>
        <begin position="422"/>
        <end position="440"/>
    </location>
</feature>
<feature type="domain" description="Neurotransmitter-gated ion-channel ligand-binding" evidence="6">
    <location>
        <begin position="197"/>
        <end position="352"/>
    </location>
</feature>
<feature type="transmembrane region" description="Helical" evidence="5">
    <location>
        <begin position="382"/>
        <end position="401"/>
    </location>
</feature>
<keyword evidence="4 5" id="KW-0472">Membrane</keyword>
<evidence type="ECO:0000256" key="4">
    <source>
        <dbReference type="ARBA" id="ARBA00023136"/>
    </source>
</evidence>
<dbReference type="OrthoDB" id="6508039at2759"/>
<dbReference type="CDD" id="cd18997">
    <property type="entry name" value="LGIC_ECD_nAChR"/>
    <property type="match status" value="1"/>
</dbReference>
<dbReference type="EMBL" id="CAJPVJ010003400">
    <property type="protein sequence ID" value="CAG2167517.1"/>
    <property type="molecule type" value="Genomic_DNA"/>
</dbReference>
<dbReference type="Gene3D" id="1.20.58.390">
    <property type="entry name" value="Neurotransmitter-gated ion-channel transmembrane domain"/>
    <property type="match status" value="2"/>
</dbReference>
<feature type="transmembrane region" description="Helical" evidence="5">
    <location>
        <begin position="158"/>
        <end position="176"/>
    </location>
</feature>
<dbReference type="Gene3D" id="2.70.170.10">
    <property type="entry name" value="Neurotransmitter-gated ion-channel ligand-binding domain"/>
    <property type="match status" value="2"/>
</dbReference>
<evidence type="ECO:0000313" key="8">
    <source>
        <dbReference type="Proteomes" id="UP000728032"/>
    </source>
</evidence>